<dbReference type="AlphaFoldDB" id="A0A2N3L4U8"/>
<protein>
    <recommendedName>
        <fullName evidence="1">Beta-ketoacyl synthase-like N-terminal domain-containing protein</fullName>
    </recommendedName>
</protein>
<dbReference type="Proteomes" id="UP000233332">
    <property type="component" value="Unassembled WGS sequence"/>
</dbReference>
<dbReference type="Pfam" id="PF13723">
    <property type="entry name" value="Ketoacyl-synt_2"/>
    <property type="match status" value="1"/>
</dbReference>
<sequence>MTLLCARLSRWALWEDTNGQASLTLHTSENTSAVSHPSVQNDLARSIKPGWRRRLDLFGRAAAETLTQMITPADNPHIVFCSRHGNINRTVKLLHQVATNEALSPADFSMSVHNAFVGIASINWSITQSHTAIAAGNDSLIAGLTETICQMMATQSPVILCYVDLPLPDVYTNSFAEPQTGVAFAMRLDPDKAITPEPPGIGKALTFSSCGADQAQATATSPYDQIKNLTAFFTSPSARPLTLGSSTTAWTLSRHD</sequence>
<comment type="caution">
    <text evidence="2">The sequence shown here is derived from an EMBL/GenBank/DDBJ whole genome shotgun (WGS) entry which is preliminary data.</text>
</comment>
<gene>
    <name evidence="2" type="ORF">COO92_13200</name>
</gene>
<evidence type="ECO:0000313" key="3">
    <source>
        <dbReference type="Proteomes" id="UP000233332"/>
    </source>
</evidence>
<dbReference type="EMBL" id="NXGX01000005">
    <property type="protein sequence ID" value="PKR57727.1"/>
    <property type="molecule type" value="Genomic_DNA"/>
</dbReference>
<evidence type="ECO:0000313" key="2">
    <source>
        <dbReference type="EMBL" id="PKR57727.1"/>
    </source>
</evidence>
<dbReference type="RefSeq" id="WP_101302809.1">
    <property type="nucleotide sequence ID" value="NZ_NXGX01000005.1"/>
</dbReference>
<feature type="domain" description="Beta-ketoacyl synthase-like N-terminal" evidence="1">
    <location>
        <begin position="45"/>
        <end position="250"/>
    </location>
</feature>
<proteinExistence type="predicted"/>
<name>A0A2N3L4U8_9PROT</name>
<keyword evidence="3" id="KW-1185">Reference proteome</keyword>
<reference evidence="2 3" key="1">
    <citation type="submission" date="2017-09" db="EMBL/GenBank/DDBJ databases">
        <title>Biodiversity and function of Thalassospira species in the particle-attached aromatic-hydrocarbon-degrading consortia from the surface seawater of the China South Sea.</title>
        <authorList>
            <person name="Dong C."/>
            <person name="Lai Q."/>
            <person name="Shao Z."/>
        </authorList>
    </citation>
    <scope>NUCLEOTIDE SEQUENCE [LARGE SCALE GENOMIC DNA]</scope>
    <source>
        <strain evidence="2 3">139Z-12</strain>
    </source>
</reference>
<evidence type="ECO:0000259" key="1">
    <source>
        <dbReference type="Pfam" id="PF13723"/>
    </source>
</evidence>
<accession>A0A2N3L4U8</accession>
<organism evidence="2 3">
    <name type="scientific">Thalassospira lohafexi</name>
    <dbReference type="NCBI Taxonomy" id="744227"/>
    <lineage>
        <taxon>Bacteria</taxon>
        <taxon>Pseudomonadati</taxon>
        <taxon>Pseudomonadota</taxon>
        <taxon>Alphaproteobacteria</taxon>
        <taxon>Rhodospirillales</taxon>
        <taxon>Thalassospiraceae</taxon>
        <taxon>Thalassospira</taxon>
    </lineage>
</organism>
<dbReference type="InterPro" id="IPR014030">
    <property type="entry name" value="Ketoacyl_synth_N"/>
</dbReference>